<name>A0A4P5ZH30_PLAAG</name>
<dbReference type="AlphaFoldDB" id="A0A4P5ZH30"/>
<gene>
    <name evidence="1" type="ORF">PA905_37800</name>
</gene>
<accession>A0A4P5ZH30</accession>
<evidence type="ECO:0000313" key="1">
    <source>
        <dbReference type="EMBL" id="GDZ95480.1"/>
    </source>
</evidence>
<evidence type="ECO:0000313" key="2">
    <source>
        <dbReference type="Proteomes" id="UP000299794"/>
    </source>
</evidence>
<proteinExistence type="predicted"/>
<comment type="caution">
    <text evidence="1">The sequence shown here is derived from an EMBL/GenBank/DDBJ whole genome shotgun (WGS) entry which is preliminary data.</text>
</comment>
<dbReference type="Proteomes" id="UP000299794">
    <property type="component" value="Unassembled WGS sequence"/>
</dbReference>
<dbReference type="EMBL" id="BJCD01000058">
    <property type="protein sequence ID" value="GDZ95480.1"/>
    <property type="molecule type" value="Genomic_DNA"/>
</dbReference>
<organism evidence="1 2">
    <name type="scientific">Planktothrix agardhii CCAP 1459/11A</name>
    <dbReference type="NCBI Taxonomy" id="282420"/>
    <lineage>
        <taxon>Bacteria</taxon>
        <taxon>Bacillati</taxon>
        <taxon>Cyanobacteriota</taxon>
        <taxon>Cyanophyceae</taxon>
        <taxon>Oscillatoriophycideae</taxon>
        <taxon>Oscillatoriales</taxon>
        <taxon>Microcoleaceae</taxon>
        <taxon>Planktothrix</taxon>
    </lineage>
</organism>
<protein>
    <submittedName>
        <fullName evidence="1">Putative membrane protein</fullName>
    </submittedName>
</protein>
<reference evidence="2" key="1">
    <citation type="submission" date="2019-02" db="EMBL/GenBank/DDBJ databases">
        <title>Draft genome sequence of Planktothrix agardhii NIES-905.</title>
        <authorList>
            <person name="Yamaguchi H."/>
            <person name="Suzuki S."/>
            <person name="Kawachi M."/>
        </authorList>
    </citation>
    <scope>NUCLEOTIDE SEQUENCE [LARGE SCALE GENOMIC DNA]</scope>
    <source>
        <strain evidence="2">CCAP 1459/11A</strain>
    </source>
</reference>
<sequence>MTKVRIELVDVYCGDTEDVTGADDFYLVGALVGGGQTKAILTRPIKINDKQRKTFRPDDSVLFDGEIPEGQTIKGGLKAYDEDAAKDWAQHGTKVQEISRNVSSALAGVGPEGVMAGKILGIATAAAGILSSLDRDDLLGATELEISSIGPSLEEREWKMSKKGGGGWSTWDYSLRYRISRS</sequence>
<dbReference type="RefSeq" id="WP_026785385.1">
    <property type="nucleotide sequence ID" value="NZ_BJCD01000058.1"/>
</dbReference>